<dbReference type="OrthoDB" id="4939521at2"/>
<proteinExistence type="predicted"/>
<dbReference type="STRING" id="227316.GA0070604_6128"/>
<name>A0A1C6VNJ9_9ACTN</name>
<evidence type="ECO:0000313" key="2">
    <source>
        <dbReference type="EMBL" id="SCL67881.1"/>
    </source>
</evidence>
<dbReference type="InterPro" id="IPR058712">
    <property type="entry name" value="SRA_ScoMcrA"/>
</dbReference>
<keyword evidence="3" id="KW-1185">Reference proteome</keyword>
<dbReference type="AlphaFoldDB" id="A0A1C6VNJ9"/>
<accession>A0A1C6VNJ9</accession>
<evidence type="ECO:0000259" key="1">
    <source>
        <dbReference type="Pfam" id="PF26348"/>
    </source>
</evidence>
<feature type="domain" description="ScoMcrA-like SRA" evidence="1">
    <location>
        <begin position="11"/>
        <end position="154"/>
    </location>
</feature>
<gene>
    <name evidence="2" type="ORF">GA0070604_6128</name>
</gene>
<protein>
    <recommendedName>
        <fullName evidence="1">ScoMcrA-like SRA domain-containing protein</fullName>
    </recommendedName>
</protein>
<dbReference type="Pfam" id="PF26348">
    <property type="entry name" value="SRA_ScoMcrA"/>
    <property type="match status" value="1"/>
</dbReference>
<reference evidence="3" key="1">
    <citation type="submission" date="2016-06" db="EMBL/GenBank/DDBJ databases">
        <authorList>
            <person name="Varghese N."/>
            <person name="Submissions Spin"/>
        </authorList>
    </citation>
    <scope>NUCLEOTIDE SEQUENCE [LARGE SCALE GENOMIC DNA]</scope>
    <source>
        <strain evidence="3">DSM 44814</strain>
    </source>
</reference>
<organism evidence="2 3">
    <name type="scientific">Micromonospora eburnea</name>
    <dbReference type="NCBI Taxonomy" id="227316"/>
    <lineage>
        <taxon>Bacteria</taxon>
        <taxon>Bacillati</taxon>
        <taxon>Actinomycetota</taxon>
        <taxon>Actinomycetes</taxon>
        <taxon>Micromonosporales</taxon>
        <taxon>Micromonosporaceae</taxon>
        <taxon>Micromonospora</taxon>
    </lineage>
</organism>
<sequence>MGSIGLKPGDIRSREDIKRDWGGGIQGGIIPSDTTPNVFIYSDPAEAARYGYHWDGPSKDMNGAPLFLYTGTGNYGDQVITGRNGSVLHHKEQGRSLHLFLFHSDRPQGGKLHTYVGEYEVDSILPYVREDGLDRAHEQRSAVVFRLRPVGPVLLDTPDEHSAEDVSAGESRLVPVENVNVTGFDRDPTQGGTAQRREAELSDRYLKYLVGLGHDVKNCVVRPPGVLRDLRTDLFDVTANELYEAKGTATRNAVRLAIGQLFDYRRLIKSKDATLAVLLPERPAEDLIALLRSCNITCVYESGRGNFVRE</sequence>
<dbReference type="EMBL" id="FMHY01000002">
    <property type="protein sequence ID" value="SCL67881.1"/>
    <property type="molecule type" value="Genomic_DNA"/>
</dbReference>
<dbReference type="Proteomes" id="UP000199696">
    <property type="component" value="Unassembled WGS sequence"/>
</dbReference>
<evidence type="ECO:0000313" key="3">
    <source>
        <dbReference type="Proteomes" id="UP000199696"/>
    </source>
</evidence>
<dbReference type="RefSeq" id="WP_091126383.1">
    <property type="nucleotide sequence ID" value="NZ_FMHY01000002.1"/>
</dbReference>